<dbReference type="STRING" id="4795.A0A225V9U7"/>
<sequence>MRVILFELGIEKSQVLARSSELQRKAVNKNIDPERNGGDTLSRENTLINHQNWVISELVAMNQTLAKPVTELEKQLAHPGQRRKYFKQHCGASNPKVCGSNSHSKWPAAIWFEWYAKTRRLWDVCENRQKKSTYKKIVNYMKLFLPSGFKLDPSSPTYCDHVLEVRQQSEEYMFKFFVAHGAKRKSESSVLKQLRKYYHEGKLNALITEFRARAAVELILDPAPCETQDLFNNESKRPQACQHQARATAVKAFGRFLTAESTNMEHVRALIAVDSDRAGCILVTLMDKFGVYLAFHAGARGQPLSRHSAAQYFRQVKCWLLDEYPVQAASTKESLKKMMSYRYSTDSCGSDYQDAALLCLLWYHFGRAFDLTFVRKQQLSIGAGEVFFIRFIREKTTDQQALSLFPDGDPTTCPLLALESPCAALLNHLPVESKDVPGELTKSIPLLDLLEDSSTLGSSQALSTNCSTSAKPVAGIHALVNRLLDRVAGPAGVEDALTSHSLRRGGAQYTNASSELMTQWIFDPGCLHGKRLLGIFDSVTLEQIREVSCKLFNASHGLANKTFNLSSAVIDVLTATIIQHYPSLMKFNAEAPAMKTIQRCTEVSGVTTTCLLAWSQQLARSTAHTKATADDIMGGNAKAKVVFDYQSALIERLIEVNRNLEARVNLLESTNTWVAGKTSAREDQEKRPTYKDGN</sequence>
<dbReference type="Gene3D" id="1.10.443.10">
    <property type="entry name" value="Intergrase catalytic core"/>
    <property type="match status" value="1"/>
</dbReference>
<dbReference type="Proteomes" id="UP000198211">
    <property type="component" value="Unassembled WGS sequence"/>
</dbReference>
<gene>
    <name evidence="1" type="ORF">PHMEG_00026332</name>
</gene>
<dbReference type="OrthoDB" id="108345at2759"/>
<reference evidence="2" key="1">
    <citation type="submission" date="2017-03" db="EMBL/GenBank/DDBJ databases">
        <title>Phytopthora megakarya and P. palmivora, two closely related causual agents of cacao black pod achieved similar genome size and gene model numbers by different mechanisms.</title>
        <authorList>
            <person name="Ali S."/>
            <person name="Shao J."/>
            <person name="Larry D.J."/>
            <person name="Kronmiller B."/>
            <person name="Shen D."/>
            <person name="Strem M.D."/>
            <person name="Melnick R.L."/>
            <person name="Guiltinan M.J."/>
            <person name="Tyler B.M."/>
            <person name="Meinhardt L.W."/>
            <person name="Bailey B.A."/>
        </authorList>
    </citation>
    <scope>NUCLEOTIDE SEQUENCE [LARGE SCALE GENOMIC DNA]</scope>
    <source>
        <strain evidence="2">zdho120</strain>
    </source>
</reference>
<keyword evidence="2" id="KW-1185">Reference proteome</keyword>
<accession>A0A225V9U7</accession>
<proteinExistence type="predicted"/>
<dbReference type="GO" id="GO:0015074">
    <property type="term" value="P:DNA integration"/>
    <property type="evidence" value="ECO:0007669"/>
    <property type="project" value="InterPro"/>
</dbReference>
<evidence type="ECO:0000313" key="2">
    <source>
        <dbReference type="Proteomes" id="UP000198211"/>
    </source>
</evidence>
<dbReference type="AlphaFoldDB" id="A0A225V9U7"/>
<protein>
    <submittedName>
        <fullName evidence="1">Uncharacterized protein</fullName>
    </submittedName>
</protein>
<feature type="non-terminal residue" evidence="1">
    <location>
        <position position="694"/>
    </location>
</feature>
<dbReference type="GO" id="GO:0006310">
    <property type="term" value="P:DNA recombination"/>
    <property type="evidence" value="ECO:0007669"/>
    <property type="project" value="InterPro"/>
</dbReference>
<dbReference type="InterPro" id="IPR013762">
    <property type="entry name" value="Integrase-like_cat_sf"/>
</dbReference>
<comment type="caution">
    <text evidence="1">The sequence shown here is derived from an EMBL/GenBank/DDBJ whole genome shotgun (WGS) entry which is preliminary data.</text>
</comment>
<evidence type="ECO:0000313" key="1">
    <source>
        <dbReference type="EMBL" id="OWZ02155.1"/>
    </source>
</evidence>
<organism evidence="1 2">
    <name type="scientific">Phytophthora megakarya</name>
    <dbReference type="NCBI Taxonomy" id="4795"/>
    <lineage>
        <taxon>Eukaryota</taxon>
        <taxon>Sar</taxon>
        <taxon>Stramenopiles</taxon>
        <taxon>Oomycota</taxon>
        <taxon>Peronosporomycetes</taxon>
        <taxon>Peronosporales</taxon>
        <taxon>Peronosporaceae</taxon>
        <taxon>Phytophthora</taxon>
    </lineage>
</organism>
<dbReference type="EMBL" id="NBNE01006353">
    <property type="protein sequence ID" value="OWZ02155.1"/>
    <property type="molecule type" value="Genomic_DNA"/>
</dbReference>
<dbReference type="GO" id="GO:0003677">
    <property type="term" value="F:DNA binding"/>
    <property type="evidence" value="ECO:0007669"/>
    <property type="project" value="InterPro"/>
</dbReference>
<name>A0A225V9U7_9STRA</name>